<comment type="caution">
    <text evidence="7">The sequence shown here is derived from an EMBL/GenBank/DDBJ whole genome shotgun (WGS) entry which is preliminary data.</text>
</comment>
<dbReference type="InterPro" id="IPR036661">
    <property type="entry name" value="Luciferase-like_sf"/>
</dbReference>
<keyword evidence="3 7" id="KW-0560">Oxidoreductase</keyword>
<evidence type="ECO:0000256" key="5">
    <source>
        <dbReference type="SAM" id="MobiDB-lite"/>
    </source>
</evidence>
<keyword evidence="4" id="KW-0503">Monooxygenase</keyword>
<dbReference type="InterPro" id="IPR050172">
    <property type="entry name" value="SsuD_RutA_monooxygenase"/>
</dbReference>
<accession>A0ABU4HY75</accession>
<dbReference type="SUPFAM" id="SSF51679">
    <property type="entry name" value="Bacterial luciferase-like"/>
    <property type="match status" value="1"/>
</dbReference>
<dbReference type="NCBIfam" id="TIGR03619">
    <property type="entry name" value="F420_Rv2161c"/>
    <property type="match status" value="1"/>
</dbReference>
<dbReference type="GO" id="GO:0016491">
    <property type="term" value="F:oxidoreductase activity"/>
    <property type="evidence" value="ECO:0007669"/>
    <property type="project" value="UniProtKB-KW"/>
</dbReference>
<dbReference type="Gene3D" id="3.20.20.30">
    <property type="entry name" value="Luciferase-like domain"/>
    <property type="match status" value="1"/>
</dbReference>
<dbReference type="InterPro" id="IPR019921">
    <property type="entry name" value="Lucif-like_OxRdtase_Rv2161c"/>
</dbReference>
<proteinExistence type="predicted"/>
<feature type="domain" description="Luciferase-like" evidence="6">
    <location>
        <begin position="11"/>
        <end position="223"/>
    </location>
</feature>
<dbReference type="RefSeq" id="WP_318600658.1">
    <property type="nucleotide sequence ID" value="NZ_JAWSTH010000124.1"/>
</dbReference>
<evidence type="ECO:0000259" key="6">
    <source>
        <dbReference type="Pfam" id="PF00296"/>
    </source>
</evidence>
<protein>
    <submittedName>
        <fullName evidence="7">TIGR03619 family F420-dependent LLM class oxidoreductase</fullName>
        <ecNumber evidence="7">1.-.-.-</ecNumber>
    </submittedName>
</protein>
<evidence type="ECO:0000256" key="1">
    <source>
        <dbReference type="ARBA" id="ARBA00022630"/>
    </source>
</evidence>
<keyword evidence="2" id="KW-0288">FMN</keyword>
<dbReference type="EC" id="1.-.-.-" evidence="7"/>
<evidence type="ECO:0000313" key="7">
    <source>
        <dbReference type="EMBL" id="MDW5598183.1"/>
    </source>
</evidence>
<sequence length="325" mass="34411">MRFAVQLPQSGPHASARGLLDAAVAAERAGLDTLAVTERVLWPVDPVPLDASGATGHPPDHQRVLFDQLEVLAAVAAVTERVELITAIVVAVLQPPAILARRVATVDQLSGGRLRLGVGQGWMRAEYEAAEVPWKRRGAGFEEHVGAMRAVWGPDPISYDGRFYRLPPSLMGPKPVRPDGVPVYVGANAPAGITRAARFADGWLPVGALSDDWEGLERKLRAFVTATDALGRPPLPVHLRLHTRVTERSLDGARSPLSGTPEQIAADLERVAALGVGEVCLNQTQLGVPFDEQLDASVRVRALAGSGSSPAPAPSPTPSAQEAAR</sequence>
<reference evidence="8" key="1">
    <citation type="submission" date="2023-07" db="EMBL/GenBank/DDBJ databases">
        <title>Conexibacter stalactiti sp. nov., isolated from stalactites in a lava cave and emended description of the genus Conexibacter.</title>
        <authorList>
            <person name="Lee S.D."/>
        </authorList>
    </citation>
    <scope>NUCLEOTIDE SEQUENCE [LARGE SCALE GENOMIC DNA]</scope>
    <source>
        <strain evidence="8">KCTC 39840</strain>
    </source>
</reference>
<dbReference type="Proteomes" id="UP001284601">
    <property type="component" value="Unassembled WGS sequence"/>
</dbReference>
<dbReference type="InterPro" id="IPR011251">
    <property type="entry name" value="Luciferase-like_dom"/>
</dbReference>
<keyword evidence="8" id="KW-1185">Reference proteome</keyword>
<name>A0ABU4HY75_9ACTN</name>
<evidence type="ECO:0000313" key="8">
    <source>
        <dbReference type="Proteomes" id="UP001284601"/>
    </source>
</evidence>
<dbReference type="Pfam" id="PF00296">
    <property type="entry name" value="Bac_luciferase"/>
    <property type="match status" value="1"/>
</dbReference>
<evidence type="ECO:0000256" key="4">
    <source>
        <dbReference type="ARBA" id="ARBA00023033"/>
    </source>
</evidence>
<evidence type="ECO:0000256" key="3">
    <source>
        <dbReference type="ARBA" id="ARBA00023002"/>
    </source>
</evidence>
<dbReference type="PANTHER" id="PTHR42847">
    <property type="entry name" value="ALKANESULFONATE MONOOXYGENASE"/>
    <property type="match status" value="1"/>
</dbReference>
<evidence type="ECO:0000256" key="2">
    <source>
        <dbReference type="ARBA" id="ARBA00022643"/>
    </source>
</evidence>
<gene>
    <name evidence="7" type="ORF">R7226_27750</name>
</gene>
<dbReference type="EMBL" id="JAWSTH010000124">
    <property type="protein sequence ID" value="MDW5598183.1"/>
    <property type="molecule type" value="Genomic_DNA"/>
</dbReference>
<dbReference type="PANTHER" id="PTHR42847:SF4">
    <property type="entry name" value="ALKANESULFONATE MONOOXYGENASE-RELATED"/>
    <property type="match status" value="1"/>
</dbReference>
<feature type="region of interest" description="Disordered" evidence="5">
    <location>
        <begin position="303"/>
        <end position="325"/>
    </location>
</feature>
<keyword evidence="1" id="KW-0285">Flavoprotein</keyword>
<organism evidence="7 8">
    <name type="scientific">Conexibacter stalactiti</name>
    <dbReference type="NCBI Taxonomy" id="1940611"/>
    <lineage>
        <taxon>Bacteria</taxon>
        <taxon>Bacillati</taxon>
        <taxon>Actinomycetota</taxon>
        <taxon>Thermoleophilia</taxon>
        <taxon>Solirubrobacterales</taxon>
        <taxon>Conexibacteraceae</taxon>
        <taxon>Conexibacter</taxon>
    </lineage>
</organism>